<dbReference type="InterPro" id="IPR036345">
    <property type="entry name" value="ExoRNase_PH_dom2_sf"/>
</dbReference>
<dbReference type="AlphaFoldDB" id="A0ABD0JVV9"/>
<dbReference type="PANTHER" id="PTHR11097">
    <property type="entry name" value="EXOSOME COMPLEX EXONUCLEASE RIBOSOMAL RNA PROCESSING PROTEIN"/>
    <property type="match status" value="1"/>
</dbReference>
<dbReference type="GO" id="GO:0000178">
    <property type="term" value="C:exosome (RNase complex)"/>
    <property type="evidence" value="ECO:0007669"/>
    <property type="project" value="UniProtKB-KW"/>
</dbReference>
<evidence type="ECO:0000256" key="4">
    <source>
        <dbReference type="ARBA" id="ARBA00019572"/>
    </source>
</evidence>
<protein>
    <recommendedName>
        <fullName evidence="4">Exosome complex component RRP45</fullName>
    </recommendedName>
    <alternativeName>
        <fullName evidence="10">Exosome component 9</fullName>
    </alternativeName>
</protein>
<proteinExistence type="inferred from homology"/>
<feature type="compositionally biased region" description="Basic and acidic residues" evidence="11">
    <location>
        <begin position="354"/>
        <end position="373"/>
    </location>
</feature>
<keyword evidence="15" id="KW-1185">Reference proteome</keyword>
<evidence type="ECO:0000256" key="8">
    <source>
        <dbReference type="ARBA" id="ARBA00022884"/>
    </source>
</evidence>
<dbReference type="InterPro" id="IPR050590">
    <property type="entry name" value="Exosome_comp_Rrp42_subfam"/>
</dbReference>
<comment type="similarity">
    <text evidence="3">Belongs to the RNase PH family.</text>
</comment>
<dbReference type="Gene3D" id="3.30.230.70">
    <property type="entry name" value="GHMP Kinase, N-terminal domain"/>
    <property type="match status" value="1"/>
</dbReference>
<dbReference type="SUPFAM" id="SSF55666">
    <property type="entry name" value="Ribonuclease PH domain 2-like"/>
    <property type="match status" value="1"/>
</dbReference>
<evidence type="ECO:0000313" key="14">
    <source>
        <dbReference type="EMBL" id="KAK7479210.1"/>
    </source>
</evidence>
<feature type="region of interest" description="Disordered" evidence="11">
    <location>
        <begin position="352"/>
        <end position="428"/>
    </location>
</feature>
<dbReference type="InterPro" id="IPR033100">
    <property type="entry name" value="Rrp45"/>
</dbReference>
<sequence>MRETPLSNCEREFLLAIIGEGKRLDGRQPYDYRHVKISFGASHGCCQVEIGQTRVLAQVSCEVTPPKQRRLNEGILFVNVELSPMAYPSFEQGRQTEEGVELSRLMERCLKESRCVDMESLCIVAGEKVWSVRVDIHVLNHDGNMLDCASLAAISALAHFRRPDVTVKGGEVTIHTADERDPIPLSIHHMPLCVSFAFFHQGKYLLVDPCEREERVTDGKMVIGMNKHREICMLQVMGQMLLHRDQVARCSNIAVVKVIEMTELVQRALANDKAARQKGEKCGFAESTSKEKINTTESVAAEVDPPSVEMQSDSDSGSEHEMESEDPERSNGESPEIMGRGVGVVGKAAVATWKQEDITMKKELKAERGDHMTRTSSKSTAPSAAVSAATVRSGADGDLGDDSEEETTQVLNKDLEIQPRTQMKNSPV</sequence>
<evidence type="ECO:0000259" key="13">
    <source>
        <dbReference type="Pfam" id="PF03725"/>
    </source>
</evidence>
<dbReference type="FunFam" id="3.30.230.70:FF:000005">
    <property type="entry name" value="Exosome complex component RRP45"/>
    <property type="match status" value="1"/>
</dbReference>
<feature type="compositionally biased region" description="Basic and acidic residues" evidence="11">
    <location>
        <begin position="317"/>
        <end position="331"/>
    </location>
</feature>
<accession>A0ABD0JVV9</accession>
<gene>
    <name evidence="14" type="ORF">BaRGS_00029554</name>
</gene>
<feature type="compositionally biased region" description="Basic and acidic residues" evidence="11">
    <location>
        <begin position="276"/>
        <end position="294"/>
    </location>
</feature>
<dbReference type="Proteomes" id="UP001519460">
    <property type="component" value="Unassembled WGS sequence"/>
</dbReference>
<feature type="compositionally biased region" description="Low complexity" evidence="11">
    <location>
        <begin position="374"/>
        <end position="394"/>
    </location>
</feature>
<feature type="compositionally biased region" description="Polar residues" evidence="11">
    <location>
        <begin position="419"/>
        <end position="428"/>
    </location>
</feature>
<reference evidence="14 15" key="1">
    <citation type="journal article" date="2023" name="Sci. Data">
        <title>Genome assembly of the Korean intertidal mud-creeper Batillaria attramentaria.</title>
        <authorList>
            <person name="Patra A.K."/>
            <person name="Ho P.T."/>
            <person name="Jun S."/>
            <person name="Lee S.J."/>
            <person name="Kim Y."/>
            <person name="Won Y.J."/>
        </authorList>
    </citation>
    <scope>NUCLEOTIDE SEQUENCE [LARGE SCALE GENOMIC DNA]</scope>
    <source>
        <strain evidence="14">Wonlab-2016</strain>
    </source>
</reference>
<dbReference type="GO" id="GO:0005730">
    <property type="term" value="C:nucleolus"/>
    <property type="evidence" value="ECO:0007669"/>
    <property type="project" value="UniProtKB-SubCell"/>
</dbReference>
<keyword evidence="7" id="KW-0271">Exosome</keyword>
<dbReference type="GO" id="GO:0005737">
    <property type="term" value="C:cytoplasm"/>
    <property type="evidence" value="ECO:0007669"/>
    <property type="project" value="UniProtKB-SubCell"/>
</dbReference>
<evidence type="ECO:0000259" key="12">
    <source>
        <dbReference type="Pfam" id="PF01138"/>
    </source>
</evidence>
<evidence type="ECO:0000313" key="15">
    <source>
        <dbReference type="Proteomes" id="UP001519460"/>
    </source>
</evidence>
<evidence type="ECO:0000256" key="11">
    <source>
        <dbReference type="SAM" id="MobiDB-lite"/>
    </source>
</evidence>
<evidence type="ECO:0000256" key="6">
    <source>
        <dbReference type="ARBA" id="ARBA00022552"/>
    </source>
</evidence>
<comment type="caution">
    <text evidence="14">The sequence shown here is derived from an EMBL/GenBank/DDBJ whole genome shotgun (WGS) entry which is preliminary data.</text>
</comment>
<keyword evidence="6" id="KW-0698">rRNA processing</keyword>
<feature type="compositionally biased region" description="Acidic residues" evidence="11">
    <location>
        <begin position="398"/>
        <end position="407"/>
    </location>
</feature>
<keyword evidence="5" id="KW-0963">Cytoplasm</keyword>
<dbReference type="SUPFAM" id="SSF54211">
    <property type="entry name" value="Ribosomal protein S5 domain 2-like"/>
    <property type="match status" value="1"/>
</dbReference>
<keyword evidence="8" id="KW-0694">RNA-binding</keyword>
<dbReference type="Pfam" id="PF03725">
    <property type="entry name" value="RNase_PH_C"/>
    <property type="match status" value="1"/>
</dbReference>
<evidence type="ECO:0000256" key="1">
    <source>
        <dbReference type="ARBA" id="ARBA00004496"/>
    </source>
</evidence>
<feature type="region of interest" description="Disordered" evidence="11">
    <location>
        <begin position="276"/>
        <end position="339"/>
    </location>
</feature>
<dbReference type="InterPro" id="IPR015847">
    <property type="entry name" value="ExoRNase_PH_dom2"/>
</dbReference>
<evidence type="ECO:0000256" key="2">
    <source>
        <dbReference type="ARBA" id="ARBA00004604"/>
    </source>
</evidence>
<dbReference type="PANTHER" id="PTHR11097:SF14">
    <property type="entry name" value="EXOSOME COMPLEX COMPONENT RRP45"/>
    <property type="match status" value="1"/>
</dbReference>
<evidence type="ECO:0000256" key="5">
    <source>
        <dbReference type="ARBA" id="ARBA00022490"/>
    </source>
</evidence>
<dbReference type="InterPro" id="IPR001247">
    <property type="entry name" value="ExoRNase_PH_dom1"/>
</dbReference>
<dbReference type="InterPro" id="IPR020568">
    <property type="entry name" value="Ribosomal_Su5_D2-typ_SF"/>
</dbReference>
<dbReference type="InterPro" id="IPR027408">
    <property type="entry name" value="PNPase/RNase_PH_dom_sf"/>
</dbReference>
<evidence type="ECO:0000256" key="7">
    <source>
        <dbReference type="ARBA" id="ARBA00022835"/>
    </source>
</evidence>
<dbReference type="CDD" id="cd11368">
    <property type="entry name" value="RNase_PH_RRP45"/>
    <property type="match status" value="1"/>
</dbReference>
<evidence type="ECO:0000256" key="10">
    <source>
        <dbReference type="ARBA" id="ARBA00032660"/>
    </source>
</evidence>
<dbReference type="EMBL" id="JACVVK020000308">
    <property type="protein sequence ID" value="KAK7479210.1"/>
    <property type="molecule type" value="Genomic_DNA"/>
</dbReference>
<name>A0ABD0JVV9_9CAEN</name>
<dbReference type="GO" id="GO:0006364">
    <property type="term" value="P:rRNA processing"/>
    <property type="evidence" value="ECO:0007669"/>
    <property type="project" value="UniProtKB-KW"/>
</dbReference>
<keyword evidence="9" id="KW-0539">Nucleus</keyword>
<evidence type="ECO:0000256" key="3">
    <source>
        <dbReference type="ARBA" id="ARBA00006678"/>
    </source>
</evidence>
<feature type="domain" description="Exoribonuclease phosphorolytic" evidence="12">
    <location>
        <begin position="32"/>
        <end position="163"/>
    </location>
</feature>
<dbReference type="GO" id="GO:0003723">
    <property type="term" value="F:RNA binding"/>
    <property type="evidence" value="ECO:0007669"/>
    <property type="project" value="UniProtKB-KW"/>
</dbReference>
<dbReference type="Pfam" id="PF01138">
    <property type="entry name" value="RNase_PH"/>
    <property type="match status" value="1"/>
</dbReference>
<feature type="non-terminal residue" evidence="14">
    <location>
        <position position="428"/>
    </location>
</feature>
<comment type="subcellular location">
    <subcellularLocation>
        <location evidence="1">Cytoplasm</location>
    </subcellularLocation>
    <subcellularLocation>
        <location evidence="2">Nucleus</location>
        <location evidence="2">Nucleolus</location>
    </subcellularLocation>
</comment>
<organism evidence="14 15">
    <name type="scientific">Batillaria attramentaria</name>
    <dbReference type="NCBI Taxonomy" id="370345"/>
    <lineage>
        <taxon>Eukaryota</taxon>
        <taxon>Metazoa</taxon>
        <taxon>Spiralia</taxon>
        <taxon>Lophotrochozoa</taxon>
        <taxon>Mollusca</taxon>
        <taxon>Gastropoda</taxon>
        <taxon>Caenogastropoda</taxon>
        <taxon>Sorbeoconcha</taxon>
        <taxon>Cerithioidea</taxon>
        <taxon>Batillariidae</taxon>
        <taxon>Batillaria</taxon>
    </lineage>
</organism>
<feature type="domain" description="Exoribonuclease phosphorolytic" evidence="13">
    <location>
        <begin position="189"/>
        <end position="255"/>
    </location>
</feature>
<evidence type="ECO:0000256" key="9">
    <source>
        <dbReference type="ARBA" id="ARBA00023242"/>
    </source>
</evidence>